<keyword evidence="1" id="KW-0472">Membrane</keyword>
<evidence type="ECO:0000313" key="2">
    <source>
        <dbReference type="EMBL" id="KOM35868.1"/>
    </source>
</evidence>
<keyword evidence="1" id="KW-0812">Transmembrane</keyword>
<protein>
    <submittedName>
        <fullName evidence="2">Uncharacterized protein</fullName>
    </submittedName>
</protein>
<evidence type="ECO:0000313" key="3">
    <source>
        <dbReference type="Proteomes" id="UP000053144"/>
    </source>
</evidence>
<dbReference type="EMBL" id="CM003372">
    <property type="protein sequence ID" value="KOM35868.1"/>
    <property type="molecule type" value="Genomic_DNA"/>
</dbReference>
<dbReference type="Proteomes" id="UP000053144">
    <property type="component" value="Chromosome 2"/>
</dbReference>
<reference evidence="3" key="1">
    <citation type="journal article" date="2015" name="Proc. Natl. Acad. Sci. U.S.A.">
        <title>Genome sequencing of adzuki bean (Vigna angularis) provides insight into high starch and low fat accumulation and domestication.</title>
        <authorList>
            <person name="Yang K."/>
            <person name="Tian Z."/>
            <person name="Chen C."/>
            <person name="Luo L."/>
            <person name="Zhao B."/>
            <person name="Wang Z."/>
            <person name="Yu L."/>
            <person name="Li Y."/>
            <person name="Sun Y."/>
            <person name="Li W."/>
            <person name="Chen Y."/>
            <person name="Li Y."/>
            <person name="Zhang Y."/>
            <person name="Ai D."/>
            <person name="Zhao J."/>
            <person name="Shang C."/>
            <person name="Ma Y."/>
            <person name="Wu B."/>
            <person name="Wang M."/>
            <person name="Gao L."/>
            <person name="Sun D."/>
            <person name="Zhang P."/>
            <person name="Guo F."/>
            <person name="Wang W."/>
            <person name="Li Y."/>
            <person name="Wang J."/>
            <person name="Varshney R.K."/>
            <person name="Wang J."/>
            <person name="Ling H.Q."/>
            <person name="Wan P."/>
        </authorList>
    </citation>
    <scope>NUCLEOTIDE SEQUENCE</scope>
    <source>
        <strain evidence="3">cv. Jingnong 6</strain>
    </source>
</reference>
<gene>
    <name evidence="2" type="ORF">LR48_Vigan02g201800</name>
</gene>
<sequence length="172" mass="19367">MQTDELDVLFRLAFVVLCLGVLICVYNITRPRGIYNAFVNGEEAELDLTEAEIRADEISGAFNNEKKGKQKHNKAKFGRPRGISNAFNNAEGARQDMTEAEVRFEQITSAFNNDKNGIQNHRRARIGRGESSRAANSETVNQEVLQIKNVLAKLIAYLFGEKNQFNNKDKSN</sequence>
<dbReference type="Gramene" id="KOM35868">
    <property type="protein sequence ID" value="KOM35868"/>
    <property type="gene ID" value="LR48_Vigan02g201800"/>
</dbReference>
<accession>A0A0L9TZ53</accession>
<feature type="transmembrane region" description="Helical" evidence="1">
    <location>
        <begin position="12"/>
        <end position="29"/>
    </location>
</feature>
<keyword evidence="1" id="KW-1133">Transmembrane helix</keyword>
<evidence type="ECO:0000256" key="1">
    <source>
        <dbReference type="SAM" id="Phobius"/>
    </source>
</evidence>
<dbReference type="AlphaFoldDB" id="A0A0L9TZ53"/>
<proteinExistence type="predicted"/>
<organism evidence="2 3">
    <name type="scientific">Phaseolus angularis</name>
    <name type="common">Azuki bean</name>
    <name type="synonym">Vigna angularis</name>
    <dbReference type="NCBI Taxonomy" id="3914"/>
    <lineage>
        <taxon>Eukaryota</taxon>
        <taxon>Viridiplantae</taxon>
        <taxon>Streptophyta</taxon>
        <taxon>Embryophyta</taxon>
        <taxon>Tracheophyta</taxon>
        <taxon>Spermatophyta</taxon>
        <taxon>Magnoliopsida</taxon>
        <taxon>eudicotyledons</taxon>
        <taxon>Gunneridae</taxon>
        <taxon>Pentapetalae</taxon>
        <taxon>rosids</taxon>
        <taxon>fabids</taxon>
        <taxon>Fabales</taxon>
        <taxon>Fabaceae</taxon>
        <taxon>Papilionoideae</taxon>
        <taxon>50 kb inversion clade</taxon>
        <taxon>NPAAA clade</taxon>
        <taxon>indigoferoid/millettioid clade</taxon>
        <taxon>Phaseoleae</taxon>
        <taxon>Vigna</taxon>
    </lineage>
</organism>
<name>A0A0L9TZ53_PHAAN</name>